<reference evidence="3" key="1">
    <citation type="journal article" date="2017" name="Nat. Commun.">
        <title>The asparagus genome sheds light on the origin and evolution of a young Y chromosome.</title>
        <authorList>
            <person name="Harkess A."/>
            <person name="Zhou J."/>
            <person name="Xu C."/>
            <person name="Bowers J.E."/>
            <person name="Van der Hulst R."/>
            <person name="Ayyampalayam S."/>
            <person name="Mercati F."/>
            <person name="Riccardi P."/>
            <person name="McKain M.R."/>
            <person name="Kakrana A."/>
            <person name="Tang H."/>
            <person name="Ray J."/>
            <person name="Groenendijk J."/>
            <person name="Arikit S."/>
            <person name="Mathioni S.M."/>
            <person name="Nakano M."/>
            <person name="Shan H."/>
            <person name="Telgmann-Rauber A."/>
            <person name="Kanno A."/>
            <person name="Yue Z."/>
            <person name="Chen H."/>
            <person name="Li W."/>
            <person name="Chen Y."/>
            <person name="Xu X."/>
            <person name="Zhang Y."/>
            <person name="Luo S."/>
            <person name="Chen H."/>
            <person name="Gao J."/>
            <person name="Mao Z."/>
            <person name="Pires J.C."/>
            <person name="Luo M."/>
            <person name="Kudrna D."/>
            <person name="Wing R.A."/>
            <person name="Meyers B.C."/>
            <person name="Yi K."/>
            <person name="Kong H."/>
            <person name="Lavrijsen P."/>
            <person name="Sunseri F."/>
            <person name="Falavigna A."/>
            <person name="Ye Y."/>
            <person name="Leebens-Mack J.H."/>
            <person name="Chen G."/>
        </authorList>
    </citation>
    <scope>NUCLEOTIDE SEQUENCE [LARGE SCALE GENOMIC DNA]</scope>
    <source>
        <strain evidence="3">cv. DH0086</strain>
    </source>
</reference>
<dbReference type="Proteomes" id="UP000243459">
    <property type="component" value="Chromosome 4"/>
</dbReference>
<proteinExistence type="predicted"/>
<dbReference type="EMBL" id="CM007384">
    <property type="protein sequence ID" value="ONK70687.1"/>
    <property type="molecule type" value="Genomic_DNA"/>
</dbReference>
<organism evidence="2 3">
    <name type="scientific">Asparagus officinalis</name>
    <name type="common">Garden asparagus</name>
    <dbReference type="NCBI Taxonomy" id="4686"/>
    <lineage>
        <taxon>Eukaryota</taxon>
        <taxon>Viridiplantae</taxon>
        <taxon>Streptophyta</taxon>
        <taxon>Embryophyta</taxon>
        <taxon>Tracheophyta</taxon>
        <taxon>Spermatophyta</taxon>
        <taxon>Magnoliopsida</taxon>
        <taxon>Liliopsida</taxon>
        <taxon>Asparagales</taxon>
        <taxon>Asparagaceae</taxon>
        <taxon>Asparagoideae</taxon>
        <taxon>Asparagus</taxon>
    </lineage>
</organism>
<keyword evidence="1" id="KW-0472">Membrane</keyword>
<accession>A0A5P1EZW4</accession>
<gene>
    <name evidence="2" type="ORF">A4U43_C04F480</name>
</gene>
<protein>
    <submittedName>
        <fullName evidence="2">Uncharacterized protein</fullName>
    </submittedName>
</protein>
<dbReference type="AlphaFoldDB" id="A0A5P1EZW4"/>
<sequence length="97" mass="10521">MEEIVEDMIQMISKVKVMVDAEEFGGFGGYRGESSLAYSCSFGSVEQVMLEKTWVEGMDATMALADMVVIAMVVITIQVRAQVLALALAVVFFTTVG</sequence>
<feature type="transmembrane region" description="Helical" evidence="1">
    <location>
        <begin position="68"/>
        <end position="93"/>
    </location>
</feature>
<keyword evidence="1" id="KW-0812">Transmembrane</keyword>
<evidence type="ECO:0000313" key="3">
    <source>
        <dbReference type="Proteomes" id="UP000243459"/>
    </source>
</evidence>
<name>A0A5P1EZW4_ASPOF</name>
<evidence type="ECO:0000256" key="1">
    <source>
        <dbReference type="SAM" id="Phobius"/>
    </source>
</evidence>
<keyword evidence="1" id="KW-1133">Transmembrane helix</keyword>
<evidence type="ECO:0000313" key="2">
    <source>
        <dbReference type="EMBL" id="ONK70687.1"/>
    </source>
</evidence>
<dbReference type="Gramene" id="ONK70687">
    <property type="protein sequence ID" value="ONK70687"/>
    <property type="gene ID" value="A4U43_C04F480"/>
</dbReference>
<keyword evidence="3" id="KW-1185">Reference proteome</keyword>